<dbReference type="GO" id="GO:0061630">
    <property type="term" value="F:ubiquitin protein ligase activity"/>
    <property type="evidence" value="ECO:0007669"/>
    <property type="project" value="TreeGrafter"/>
</dbReference>
<dbReference type="GO" id="GO:0043161">
    <property type="term" value="P:proteasome-mediated ubiquitin-dependent protein catabolic process"/>
    <property type="evidence" value="ECO:0007669"/>
    <property type="project" value="TreeGrafter"/>
</dbReference>
<evidence type="ECO:0008006" key="2">
    <source>
        <dbReference type="Google" id="ProtNLM"/>
    </source>
</evidence>
<dbReference type="AlphaFoldDB" id="K1R5W4"/>
<dbReference type="GO" id="GO:0000209">
    <property type="term" value="P:protein polyubiquitination"/>
    <property type="evidence" value="ECO:0007669"/>
    <property type="project" value="TreeGrafter"/>
</dbReference>
<dbReference type="HOGENOM" id="CLU_007742_6_2_1"/>
<dbReference type="InterPro" id="IPR050952">
    <property type="entry name" value="TRIM-NHL_E3_ligases"/>
</dbReference>
<evidence type="ECO:0000313" key="1">
    <source>
        <dbReference type="EMBL" id="EKC36570.1"/>
    </source>
</evidence>
<dbReference type="EMBL" id="JH816315">
    <property type="protein sequence ID" value="EKC36570.1"/>
    <property type="molecule type" value="Genomic_DNA"/>
</dbReference>
<accession>K1R5W4</accession>
<dbReference type="InterPro" id="IPR011042">
    <property type="entry name" value="6-blade_b-propeller_TolB-like"/>
</dbReference>
<dbReference type="InParanoid" id="K1R5W4"/>
<gene>
    <name evidence="1" type="ORF">CGI_10020115</name>
</gene>
<dbReference type="PANTHER" id="PTHR24104">
    <property type="entry name" value="E3 UBIQUITIN-PROTEIN LIGASE NHLRC1-RELATED"/>
    <property type="match status" value="1"/>
</dbReference>
<dbReference type="SUPFAM" id="SSF63829">
    <property type="entry name" value="Calcium-dependent phosphotriesterase"/>
    <property type="match status" value="2"/>
</dbReference>
<protein>
    <recommendedName>
        <fullName evidence="2">Tripartite motif-containing protein 3</fullName>
    </recommendedName>
</protein>
<proteinExistence type="predicted"/>
<reference evidence="1" key="1">
    <citation type="journal article" date="2012" name="Nature">
        <title>The oyster genome reveals stress adaptation and complexity of shell formation.</title>
        <authorList>
            <person name="Zhang G."/>
            <person name="Fang X."/>
            <person name="Guo X."/>
            <person name="Li L."/>
            <person name="Luo R."/>
            <person name="Xu F."/>
            <person name="Yang P."/>
            <person name="Zhang L."/>
            <person name="Wang X."/>
            <person name="Qi H."/>
            <person name="Xiong Z."/>
            <person name="Que H."/>
            <person name="Xie Y."/>
            <person name="Holland P.W."/>
            <person name="Paps J."/>
            <person name="Zhu Y."/>
            <person name="Wu F."/>
            <person name="Chen Y."/>
            <person name="Wang J."/>
            <person name="Peng C."/>
            <person name="Meng J."/>
            <person name="Yang L."/>
            <person name="Liu J."/>
            <person name="Wen B."/>
            <person name="Zhang N."/>
            <person name="Huang Z."/>
            <person name="Zhu Q."/>
            <person name="Feng Y."/>
            <person name="Mount A."/>
            <person name="Hedgecock D."/>
            <person name="Xu Z."/>
            <person name="Liu Y."/>
            <person name="Domazet-Loso T."/>
            <person name="Du Y."/>
            <person name="Sun X."/>
            <person name="Zhang S."/>
            <person name="Liu B."/>
            <person name="Cheng P."/>
            <person name="Jiang X."/>
            <person name="Li J."/>
            <person name="Fan D."/>
            <person name="Wang W."/>
            <person name="Fu W."/>
            <person name="Wang T."/>
            <person name="Wang B."/>
            <person name="Zhang J."/>
            <person name="Peng Z."/>
            <person name="Li Y."/>
            <person name="Li N."/>
            <person name="Wang J."/>
            <person name="Chen M."/>
            <person name="He Y."/>
            <person name="Tan F."/>
            <person name="Song X."/>
            <person name="Zheng Q."/>
            <person name="Huang R."/>
            <person name="Yang H."/>
            <person name="Du X."/>
            <person name="Chen L."/>
            <person name="Yang M."/>
            <person name="Gaffney P.M."/>
            <person name="Wang S."/>
            <person name="Luo L."/>
            <person name="She Z."/>
            <person name="Ming Y."/>
            <person name="Huang W."/>
            <person name="Zhang S."/>
            <person name="Huang B."/>
            <person name="Zhang Y."/>
            <person name="Qu T."/>
            <person name="Ni P."/>
            <person name="Miao G."/>
            <person name="Wang J."/>
            <person name="Wang Q."/>
            <person name="Steinberg C.E."/>
            <person name="Wang H."/>
            <person name="Li N."/>
            <person name="Qian L."/>
            <person name="Zhang G."/>
            <person name="Li Y."/>
            <person name="Yang H."/>
            <person name="Liu X."/>
            <person name="Wang J."/>
            <person name="Yin Y."/>
            <person name="Wang J."/>
        </authorList>
    </citation>
    <scope>NUCLEOTIDE SEQUENCE [LARGE SCALE GENOMIC DNA]</scope>
    <source>
        <strain evidence="1">05x7-T-G4-1.051#20</strain>
    </source>
</reference>
<name>K1R5W4_MAGGI</name>
<dbReference type="PANTHER" id="PTHR24104:SF50">
    <property type="entry name" value="SMP-30_GLUCONOLACTONASE_LRE-LIKE REGION DOMAIN-CONTAINING PROTEIN"/>
    <property type="match status" value="1"/>
</dbReference>
<dbReference type="Gene3D" id="2.120.10.30">
    <property type="entry name" value="TolB, C-terminal domain"/>
    <property type="match status" value="2"/>
</dbReference>
<sequence>MSVPEFHQSLTVRSVDQCFNISCLTSDRVWVSDGDNLILTNITGATIHRVENSCIGSCGGSHTVNSESELIYIDVNYNIKTLSKDMKSTSTYIENTDYPWRPQCVYWCPSNGDLLVGMYRNFTETGKVIRFNQSGKQTQTIQYDNKGMGLYNNLICLTENNNGDVVVSDAESISECGTLVVTEREGRHRYSYTGHPPRSLLLTRGICTDALSHILVCDHRTKSVQMLDKDGYFLSHLLIRPPGIFTPHSLSYHTNTHRLWVGSVYNTKLCVYRYIARHDTLSDMNPASAGVMESLSVVPYKETKKHLQEDERLLKLMSTIELFNFFTRQGVDGCYHISCVISNLFWVSDADNLILADTAGFPLHHVDDLCRDLYGGSHTVTSESELFYIDRNYNINKLSKNMKTTTTIIEKKDSTWLPGCVYWSPSTRDLLVGMFREKILSGKVNRFNQSGQQTLTIQHDSTGLELYRYANYITENNNGDVVVSDADGAIVVTDREGRHRFSYTGHPSGSGLDPRGICTDVLSHILVCDVTDDTVHMLDKDGHFLSYLLTKSQDIDIPCSLSYDVNTHRLWVGSWYNNKVCVYRFTDRHDALTDDSTFPLLNDE</sequence>
<organism evidence="1">
    <name type="scientific">Magallana gigas</name>
    <name type="common">Pacific oyster</name>
    <name type="synonym">Crassostrea gigas</name>
    <dbReference type="NCBI Taxonomy" id="29159"/>
    <lineage>
        <taxon>Eukaryota</taxon>
        <taxon>Metazoa</taxon>
        <taxon>Spiralia</taxon>
        <taxon>Lophotrochozoa</taxon>
        <taxon>Mollusca</taxon>
        <taxon>Bivalvia</taxon>
        <taxon>Autobranchia</taxon>
        <taxon>Pteriomorphia</taxon>
        <taxon>Ostreida</taxon>
        <taxon>Ostreoidea</taxon>
        <taxon>Ostreidae</taxon>
        <taxon>Magallana</taxon>
    </lineage>
</organism>